<evidence type="ECO:0000259" key="2">
    <source>
        <dbReference type="Pfam" id="PF06439"/>
    </source>
</evidence>
<name>A0AA97HRL7_9FLAO</name>
<dbReference type="InterPro" id="IPR010496">
    <property type="entry name" value="AL/BT2_dom"/>
</dbReference>
<feature type="region of interest" description="Disordered" evidence="1">
    <location>
        <begin position="55"/>
        <end position="83"/>
    </location>
</feature>
<dbReference type="InterPro" id="IPR011658">
    <property type="entry name" value="PA14_dom"/>
</dbReference>
<proteinExistence type="predicted"/>
<dbReference type="Gene3D" id="2.60.120.560">
    <property type="entry name" value="Exo-inulinase, domain 1"/>
    <property type="match status" value="1"/>
</dbReference>
<evidence type="ECO:0000259" key="3">
    <source>
        <dbReference type="Pfam" id="PF07691"/>
    </source>
</evidence>
<dbReference type="KEGG" id="hws:RNZ46_16520"/>
<dbReference type="Proteomes" id="UP001302486">
    <property type="component" value="Chromosome"/>
</dbReference>
<keyword evidence="4" id="KW-0378">Hydrolase</keyword>
<evidence type="ECO:0000256" key="1">
    <source>
        <dbReference type="SAM" id="MobiDB-lite"/>
    </source>
</evidence>
<organism evidence="4 5">
    <name type="scientific">Hwangdonia lutea</name>
    <dbReference type="NCBI Taxonomy" id="3075823"/>
    <lineage>
        <taxon>Bacteria</taxon>
        <taxon>Pseudomonadati</taxon>
        <taxon>Bacteroidota</taxon>
        <taxon>Flavobacteriia</taxon>
        <taxon>Flavobacteriales</taxon>
        <taxon>Flavobacteriaceae</taxon>
        <taxon>Hwangdonia</taxon>
    </lineage>
</organism>
<evidence type="ECO:0000313" key="5">
    <source>
        <dbReference type="Proteomes" id="UP001302486"/>
    </source>
</evidence>
<dbReference type="GO" id="GO:0016787">
    <property type="term" value="F:hydrolase activity"/>
    <property type="evidence" value="ECO:0007669"/>
    <property type="project" value="UniProtKB-KW"/>
</dbReference>
<reference evidence="5" key="1">
    <citation type="submission" date="2024-06" db="EMBL/GenBank/DDBJ databases">
        <title>Hwangdonia haimaensis gen. nov., sp. nov., a member of the family Flavobacteriaceae isolated from the haima cold seep.</title>
        <authorList>
            <person name="Li J."/>
        </authorList>
    </citation>
    <scope>NUCLEOTIDE SEQUENCE [LARGE SCALE GENOMIC DNA]</scope>
    <source>
        <strain evidence="5">SCSIO 19198</strain>
    </source>
</reference>
<keyword evidence="5" id="KW-1185">Reference proteome</keyword>
<dbReference type="Pfam" id="PF06439">
    <property type="entry name" value="3keto-disac_hyd"/>
    <property type="match status" value="1"/>
</dbReference>
<dbReference type="EMBL" id="CP136521">
    <property type="protein sequence ID" value="WOD43593.1"/>
    <property type="molecule type" value="Genomic_DNA"/>
</dbReference>
<protein>
    <submittedName>
        <fullName evidence="4">Family 16 glycoside hydrolase</fullName>
    </submittedName>
</protein>
<gene>
    <name evidence="4" type="ORF">RNZ46_16520</name>
</gene>
<sequence>MKIKFLLILVFFGLCLNAQEEIKLDNLNDFKTQAGNWRVVGGVTVNRHIDVHHEASEMQESKKKKKRRRKKRHAIEPPKAITSTPGTGVLLNINNKEKHDALITNWEHGDLLLEIDVLLPKGSNSGIYFQGRYELQLKDSYGVKNPLGSDMGGFHNNWETDEDKIFRGIPPTSNASKAPGLWQTYKVHFQAPRFNEAGEKISNAKFISVDLNGVRIHSNVEVPTYTGGPIEKNEVAKGPLLIQGNHGPVAIRNFKYQLLKEASVTLTSLSHVIYKGAFKGLDELNENAKVSTGKSNKIDILSVGEEDEYGIMYIGTLEVKEEDNYTISVGYTGGVKLIVDNKKIIEDNSSSGQGLLNEDLTLSKGTHKFILINIKSAAWRAPRLGLSIKSKSTNSKDFHAYDSYPPNINTVSPIFVQPDAKPRLLRAFVSFNGDGKRLSHTIGVGTPEGVNYIYDLGAGNLVGVWRGEFVDATPMWHSRGDGSFKPKGAVQWTFLNQPIAQLSDLNAPFPKTGTAPDFVSKGYVIDKTTWLPIFKYRYKDVDIENKITPDVNNNYVIHDIQFSKSGLTNWYYKLASGEVEKMSDGAYLIKNQQYYVKVQSDQIPLIREVNGETELIIPVDGSNIKYEIIW</sequence>
<evidence type="ECO:0000313" key="4">
    <source>
        <dbReference type="EMBL" id="WOD43593.1"/>
    </source>
</evidence>
<feature type="domain" description="3-keto-alpha-glucoside-1,2-lyase/3-keto-2-hydroxy-glucal hydratase" evidence="2">
    <location>
        <begin position="88"/>
        <end position="255"/>
    </location>
</feature>
<accession>A0AA97HRL7</accession>
<feature type="domain" description="PA14" evidence="3">
    <location>
        <begin position="306"/>
        <end position="351"/>
    </location>
</feature>
<dbReference type="Gene3D" id="2.60.120.380">
    <property type="match status" value="1"/>
</dbReference>
<dbReference type="AlphaFoldDB" id="A0AA97HRL7"/>
<dbReference type="RefSeq" id="WP_316983277.1">
    <property type="nucleotide sequence ID" value="NZ_CP136521.1"/>
</dbReference>
<dbReference type="Pfam" id="PF07691">
    <property type="entry name" value="PA14"/>
    <property type="match status" value="1"/>
</dbReference>
<dbReference type="SUPFAM" id="SSF56988">
    <property type="entry name" value="Anthrax protective antigen"/>
    <property type="match status" value="1"/>
</dbReference>
<feature type="compositionally biased region" description="Basic residues" evidence="1">
    <location>
        <begin position="62"/>
        <end position="73"/>
    </location>
</feature>